<dbReference type="InterPro" id="IPR022532">
    <property type="entry name" value="DUF3696"/>
</dbReference>
<evidence type="ECO:0000313" key="4">
    <source>
        <dbReference type="Proteomes" id="UP000283310"/>
    </source>
</evidence>
<feature type="domain" description="DUF3696" evidence="1">
    <location>
        <begin position="320"/>
        <end position="370"/>
    </location>
</feature>
<dbReference type="InterPro" id="IPR014592">
    <property type="entry name" value="P-loop_UCP034888"/>
</dbReference>
<dbReference type="EMBL" id="QRTW01000008">
    <property type="protein sequence ID" value="RGR14851.1"/>
    <property type="molecule type" value="Genomic_DNA"/>
</dbReference>
<reference evidence="3 4" key="1">
    <citation type="submission" date="2018-08" db="EMBL/GenBank/DDBJ databases">
        <title>A genome reference for cultivated species of the human gut microbiota.</title>
        <authorList>
            <person name="Zou Y."/>
            <person name="Xue W."/>
            <person name="Luo G."/>
        </authorList>
    </citation>
    <scope>NUCLEOTIDE SEQUENCE [LARGE SCALE GENOMIC DNA]</scope>
    <source>
        <strain evidence="3 4">AF26-20BH</strain>
    </source>
</reference>
<dbReference type="GO" id="GO:0005524">
    <property type="term" value="F:ATP binding"/>
    <property type="evidence" value="ECO:0007669"/>
    <property type="project" value="InterPro"/>
</dbReference>
<dbReference type="PANTHER" id="PTHR43581:SF4">
    <property type="entry name" value="ATP_GTP PHOSPHATASE"/>
    <property type="match status" value="1"/>
</dbReference>
<dbReference type="Pfam" id="PF13304">
    <property type="entry name" value="AAA_21"/>
    <property type="match status" value="1"/>
</dbReference>
<comment type="caution">
    <text evidence="3">The sequence shown here is derived from an EMBL/GenBank/DDBJ whole genome shotgun (WGS) entry which is preliminary data.</text>
</comment>
<dbReference type="PANTHER" id="PTHR43581">
    <property type="entry name" value="ATP/GTP PHOSPHATASE"/>
    <property type="match status" value="1"/>
</dbReference>
<organism evidence="3 4">
    <name type="scientific">Bacteroides stercoris</name>
    <dbReference type="NCBI Taxonomy" id="46506"/>
    <lineage>
        <taxon>Bacteria</taxon>
        <taxon>Pseudomonadati</taxon>
        <taxon>Bacteroidota</taxon>
        <taxon>Bacteroidia</taxon>
        <taxon>Bacteroidales</taxon>
        <taxon>Bacteroidaceae</taxon>
        <taxon>Bacteroides</taxon>
    </lineage>
</organism>
<dbReference type="InterPro" id="IPR051396">
    <property type="entry name" value="Bact_Antivir_Def_Nuclease"/>
</dbReference>
<dbReference type="Proteomes" id="UP000283310">
    <property type="component" value="Unassembled WGS sequence"/>
</dbReference>
<accession>A0A412DQ09</accession>
<dbReference type="PIRSF" id="PIRSF034888">
    <property type="entry name" value="P-loop_UCP034888"/>
    <property type="match status" value="1"/>
</dbReference>
<dbReference type="AlphaFoldDB" id="A0A412DQ09"/>
<evidence type="ECO:0000313" key="3">
    <source>
        <dbReference type="EMBL" id="RGR14851.1"/>
    </source>
</evidence>
<evidence type="ECO:0000259" key="1">
    <source>
        <dbReference type="Pfam" id="PF12476"/>
    </source>
</evidence>
<gene>
    <name evidence="3" type="ORF">DWY65_06350</name>
</gene>
<protein>
    <submittedName>
        <fullName evidence="3">DUF3696 domain-containing protein</fullName>
    </submittedName>
</protein>
<dbReference type="Pfam" id="PF12476">
    <property type="entry name" value="DUF3696"/>
    <property type="match status" value="1"/>
</dbReference>
<dbReference type="InterPro" id="IPR003959">
    <property type="entry name" value="ATPase_AAA_core"/>
</dbReference>
<dbReference type="GO" id="GO:0016887">
    <property type="term" value="F:ATP hydrolysis activity"/>
    <property type="evidence" value="ECO:0007669"/>
    <property type="project" value="InterPro"/>
</dbReference>
<dbReference type="RefSeq" id="WP_117903295.1">
    <property type="nucleotide sequence ID" value="NZ_CAXTGL010000049.1"/>
</dbReference>
<dbReference type="Gene3D" id="3.40.50.300">
    <property type="entry name" value="P-loop containing nucleotide triphosphate hydrolases"/>
    <property type="match status" value="1"/>
</dbReference>
<dbReference type="InterPro" id="IPR027417">
    <property type="entry name" value="P-loop_NTPase"/>
</dbReference>
<feature type="domain" description="ATPase AAA-type core" evidence="2">
    <location>
        <begin position="24"/>
        <end position="307"/>
    </location>
</feature>
<name>A0A412DQ09_BACSE</name>
<evidence type="ECO:0000259" key="2">
    <source>
        <dbReference type="Pfam" id="PF13304"/>
    </source>
</evidence>
<proteinExistence type="predicted"/>
<dbReference type="SUPFAM" id="SSF52540">
    <property type="entry name" value="P-loop containing nucleoside triphosphate hydrolases"/>
    <property type="match status" value="1"/>
</dbReference>
<sequence length="371" mass="41691">MIKNITIEGFKCFHERQSIPLSQINLLYGKNGRGKSTIAQSFLLLAQTMKECNDIAELRLMGDWVALGTFDEVVNVNTESKKFYWAFQDDDNRIELGFEKLPQKTQMAKLCELLVNGENRFDVKTTSDKDIVSENKSVSTTSDIMMLQNFKLLQYVSAERLGPKNISARIDSLDNNWLGVKGEYVINVLSNQGALFQAKVCEVLSEILTGATLEAKPKDNDSVELFLDSVNNGHKFRPINVGFGYSYVLPVIVAALLAKKGSILIVENPEAHLHPGAQSRLAKFLIEVSIKNNIQLLIETHSDHVVNGLRIAMKQKLNDLSPNDAEIIFFSHDDINTNSSVEIIKCDRFGELSDYPDDFLDEWTKQLVTLV</sequence>